<dbReference type="Proteomes" id="UP000318815">
    <property type="component" value="Unassembled WGS sequence"/>
</dbReference>
<gene>
    <name evidence="1" type="ORF">FEF09_17005</name>
</gene>
<comment type="caution">
    <text evidence="1">The sequence shown here is derived from an EMBL/GenBank/DDBJ whole genome shotgun (WGS) entry which is preliminary data.</text>
</comment>
<dbReference type="AlphaFoldDB" id="A0A5C6LVN8"/>
<proteinExistence type="predicted"/>
<evidence type="ECO:0000313" key="2">
    <source>
        <dbReference type="Proteomes" id="UP000318815"/>
    </source>
</evidence>
<protein>
    <submittedName>
        <fullName evidence="1">Uncharacterized protein</fullName>
    </submittedName>
</protein>
<accession>A0A5C6LVN8</accession>
<dbReference type="RefSeq" id="WP_146306227.1">
    <property type="nucleotide sequence ID" value="NZ_VOHS01000016.1"/>
</dbReference>
<reference evidence="1 2" key="1">
    <citation type="submission" date="2019-08" db="EMBL/GenBank/DDBJ databases">
        <title>Whole genome sequencing of chitin degrading bacteria Chitinophaga pinensis YS16.</title>
        <authorList>
            <person name="Singh R.P."/>
            <person name="Manchanda G."/>
            <person name="Maurya I.K."/>
            <person name="Joshi N.K."/>
            <person name="Srivastava A.K."/>
        </authorList>
    </citation>
    <scope>NUCLEOTIDE SEQUENCE [LARGE SCALE GENOMIC DNA]</scope>
    <source>
        <strain evidence="1 2">YS-16</strain>
    </source>
</reference>
<keyword evidence="2" id="KW-1185">Reference proteome</keyword>
<evidence type="ECO:0000313" key="1">
    <source>
        <dbReference type="EMBL" id="TWV99435.1"/>
    </source>
</evidence>
<sequence>MAAGNSGLFTFFLDGVLLHGIYKTTSGIVKHDQASINDGMHSVVFVATSEIGGIILGKAASGIIRVGKNIFQSSATSKFPIKGLIFQKLTLPSF</sequence>
<name>A0A5C6LVN8_9BACT</name>
<organism evidence="1 2">
    <name type="scientific">Chitinophaga pinensis</name>
    <dbReference type="NCBI Taxonomy" id="79329"/>
    <lineage>
        <taxon>Bacteria</taxon>
        <taxon>Pseudomonadati</taxon>
        <taxon>Bacteroidota</taxon>
        <taxon>Chitinophagia</taxon>
        <taxon>Chitinophagales</taxon>
        <taxon>Chitinophagaceae</taxon>
        <taxon>Chitinophaga</taxon>
    </lineage>
</organism>
<dbReference type="EMBL" id="VOHS01000016">
    <property type="protein sequence ID" value="TWV99435.1"/>
    <property type="molecule type" value="Genomic_DNA"/>
</dbReference>